<dbReference type="InterPro" id="IPR016102">
    <property type="entry name" value="Succinyl-CoA_synth-like"/>
</dbReference>
<dbReference type="PANTHER" id="PTHR43334:SF1">
    <property type="entry name" value="3-HYDROXYPROPIONATE--COA LIGASE [ADP-FORMING]"/>
    <property type="match status" value="1"/>
</dbReference>
<dbReference type="SMART" id="SM00881">
    <property type="entry name" value="CoA_binding"/>
    <property type="match status" value="1"/>
</dbReference>
<dbReference type="GO" id="GO:0005524">
    <property type="term" value="F:ATP binding"/>
    <property type="evidence" value="ECO:0007669"/>
    <property type="project" value="UniProtKB-KW"/>
</dbReference>
<keyword evidence="2" id="KW-0547">Nucleotide-binding</keyword>
<accession>A0A444L7S8</accession>
<dbReference type="InterPro" id="IPR032875">
    <property type="entry name" value="Succ_CoA_lig_flav_dom"/>
</dbReference>
<dbReference type="Pfam" id="PF13607">
    <property type="entry name" value="Succ_CoA_lig"/>
    <property type="match status" value="1"/>
</dbReference>
<dbReference type="Proteomes" id="UP000288215">
    <property type="component" value="Unassembled WGS sequence"/>
</dbReference>
<dbReference type="Gene3D" id="3.40.50.720">
    <property type="entry name" value="NAD(P)-binding Rossmann-like Domain"/>
    <property type="match status" value="1"/>
</dbReference>
<dbReference type="InterPro" id="IPR036291">
    <property type="entry name" value="NAD(P)-bd_dom_sf"/>
</dbReference>
<evidence type="ECO:0000313" key="6">
    <source>
        <dbReference type="Proteomes" id="UP000288215"/>
    </source>
</evidence>
<evidence type="ECO:0000313" key="5">
    <source>
        <dbReference type="EMBL" id="RWX73613.1"/>
    </source>
</evidence>
<dbReference type="AlphaFoldDB" id="A0A444L7S8"/>
<protein>
    <submittedName>
        <fullName evidence="5">Acetyl-CoA synthetase (ADP-forming) alpha chain</fullName>
    </submittedName>
</protein>
<gene>
    <name evidence="5" type="ORF">Metus_0392</name>
</gene>
<evidence type="ECO:0000256" key="1">
    <source>
        <dbReference type="ARBA" id="ARBA00022598"/>
    </source>
</evidence>
<dbReference type="PANTHER" id="PTHR43334">
    <property type="entry name" value="ACETATE--COA LIGASE [ADP-FORMING]"/>
    <property type="match status" value="1"/>
</dbReference>
<keyword evidence="3" id="KW-0067">ATP-binding</keyword>
<dbReference type="InterPro" id="IPR043938">
    <property type="entry name" value="Ligase_CoA_dom"/>
</dbReference>
<dbReference type="Pfam" id="PF19045">
    <property type="entry name" value="Ligase_CoA_2"/>
    <property type="match status" value="1"/>
</dbReference>
<keyword evidence="1" id="KW-0436">Ligase</keyword>
<dbReference type="SUPFAM" id="SSF52210">
    <property type="entry name" value="Succinyl-CoA synthetase domains"/>
    <property type="match status" value="2"/>
</dbReference>
<dbReference type="SUPFAM" id="SSF51735">
    <property type="entry name" value="NAD(P)-binding Rossmann-fold domains"/>
    <property type="match status" value="1"/>
</dbReference>
<dbReference type="Pfam" id="PF13380">
    <property type="entry name" value="CoA_binding_2"/>
    <property type="match status" value="1"/>
</dbReference>
<proteinExistence type="predicted"/>
<feature type="domain" description="CoA-binding" evidence="4">
    <location>
        <begin position="14"/>
        <end position="109"/>
    </location>
</feature>
<dbReference type="GO" id="GO:0043758">
    <property type="term" value="F:acetate-CoA ligase (ADP-forming) activity"/>
    <property type="evidence" value="ECO:0007669"/>
    <property type="project" value="InterPro"/>
</dbReference>
<dbReference type="InterPro" id="IPR003781">
    <property type="entry name" value="CoA-bd"/>
</dbReference>
<comment type="caution">
    <text evidence="5">The sequence shown here is derived from an EMBL/GenBank/DDBJ whole genome shotgun (WGS) entry which is preliminary data.</text>
</comment>
<evidence type="ECO:0000256" key="2">
    <source>
        <dbReference type="ARBA" id="ARBA00022741"/>
    </source>
</evidence>
<dbReference type="InterPro" id="IPR051538">
    <property type="entry name" value="Acyl-CoA_Synth/Transferase"/>
</dbReference>
<reference evidence="5 6" key="1">
    <citation type="submission" date="2018-12" db="EMBL/GenBank/DDBJ databases">
        <title>The complete genome of the methanogenic archaea of the candidate phylum Verstraetearchaeota, obtained from the metagenome of underground thermal water.</title>
        <authorList>
            <person name="Kadnikov V.V."/>
            <person name="Mardanov A.V."/>
            <person name="Beletsky A.V."/>
            <person name="Karnachuk O.V."/>
            <person name="Ravin N.V."/>
        </authorList>
    </citation>
    <scope>NUCLEOTIDE SEQUENCE [LARGE SCALE GENOMIC DNA]</scope>
    <source>
        <strain evidence="5">Ch88</strain>
    </source>
</reference>
<dbReference type="EMBL" id="RXGA01000002">
    <property type="protein sequence ID" value="RWX73613.1"/>
    <property type="molecule type" value="Genomic_DNA"/>
</dbReference>
<organism evidence="5 6">
    <name type="scientific">Methanosuratincola subterraneus</name>
    <dbReference type="NCBI Taxonomy" id="2593994"/>
    <lineage>
        <taxon>Archaea</taxon>
        <taxon>Thermoproteota</taxon>
        <taxon>Methanosuratincolia</taxon>
        <taxon>Candidatus Methanomethylicales</taxon>
        <taxon>Candidatus Methanomethylicaceae</taxon>
        <taxon>Candidatus Methanosuratincola (ex Vanwonterghem et al. 2016)</taxon>
    </lineage>
</organism>
<dbReference type="Gene3D" id="3.40.50.261">
    <property type="entry name" value="Succinyl-CoA synthetase domains"/>
    <property type="match status" value="2"/>
</dbReference>
<name>A0A444L7S8_METS7</name>
<evidence type="ECO:0000256" key="3">
    <source>
        <dbReference type="ARBA" id="ARBA00022840"/>
    </source>
</evidence>
<evidence type="ECO:0000259" key="4">
    <source>
        <dbReference type="SMART" id="SM00881"/>
    </source>
</evidence>
<sequence>MSDRVFSMSGLEVMFSPRSIAVVGASKNPKKIGYELVSNILTGGYEGKLYPVNPEGADVMGLKSYTSVRQIPGEVDLAVIAVPAAYVPDVLMECGEKGIKAALIISSGFREVGNLDLEERLVQTARKYGMRILGPNIFGLYYAPSKMNATFGLSRVFPGRIAFVTQSGALGIAMMGWTNLYRIGVSAVVSMGNKADIEEADVLDFFSEDRNTGAVLMYIEGAKDGRRLLDSMRRSSLKKPVIVLKSGRTGAGASAASSHTGSLAGSDAVYDAAFRQCGALRASDLAQAFDWAKLMTLQPPPLNDNCLIITNGGGVGVMAADACEESGVPIRQLPEDLQLEFKRLMPVFGNSKNPVDLTGQAYEESYAKSVELALKDPRIGSVIVLYCQTAITDPVSIAKAIADGCEAHGCEKTVVTSFIGGTQCNEAMQKLDERGMPSYPIPERAVSALAAYYRWQRYRLKKGQPSPTTSSQAASQVSP</sequence>